<keyword evidence="2" id="KW-1185">Reference proteome</keyword>
<dbReference type="Proteomes" id="UP000823775">
    <property type="component" value="Unassembled WGS sequence"/>
</dbReference>
<comment type="caution">
    <text evidence="1">The sequence shown here is derived from an EMBL/GenBank/DDBJ whole genome shotgun (WGS) entry which is preliminary data.</text>
</comment>
<protein>
    <submittedName>
        <fullName evidence="1">Uncharacterized protein</fullName>
    </submittedName>
</protein>
<name>A0ABS8VLU0_DATST</name>
<dbReference type="EMBL" id="JACEIK010005120">
    <property type="protein sequence ID" value="MCE0480764.1"/>
    <property type="molecule type" value="Genomic_DNA"/>
</dbReference>
<evidence type="ECO:0000313" key="1">
    <source>
        <dbReference type="EMBL" id="MCE0480764.1"/>
    </source>
</evidence>
<reference evidence="1 2" key="1">
    <citation type="journal article" date="2021" name="BMC Genomics">
        <title>Datura genome reveals duplications of psychoactive alkaloid biosynthetic genes and high mutation rate following tissue culture.</title>
        <authorList>
            <person name="Rajewski A."/>
            <person name="Carter-House D."/>
            <person name="Stajich J."/>
            <person name="Litt A."/>
        </authorList>
    </citation>
    <scope>NUCLEOTIDE SEQUENCE [LARGE SCALE GENOMIC DNA]</scope>
    <source>
        <strain evidence="1">AR-01</strain>
    </source>
</reference>
<proteinExistence type="predicted"/>
<organism evidence="1 2">
    <name type="scientific">Datura stramonium</name>
    <name type="common">Jimsonweed</name>
    <name type="synonym">Common thornapple</name>
    <dbReference type="NCBI Taxonomy" id="4076"/>
    <lineage>
        <taxon>Eukaryota</taxon>
        <taxon>Viridiplantae</taxon>
        <taxon>Streptophyta</taxon>
        <taxon>Embryophyta</taxon>
        <taxon>Tracheophyta</taxon>
        <taxon>Spermatophyta</taxon>
        <taxon>Magnoliopsida</taxon>
        <taxon>eudicotyledons</taxon>
        <taxon>Gunneridae</taxon>
        <taxon>Pentapetalae</taxon>
        <taxon>asterids</taxon>
        <taxon>lamiids</taxon>
        <taxon>Solanales</taxon>
        <taxon>Solanaceae</taxon>
        <taxon>Solanoideae</taxon>
        <taxon>Datureae</taxon>
        <taxon>Datura</taxon>
    </lineage>
</organism>
<gene>
    <name evidence="1" type="ORF">HAX54_037872</name>
</gene>
<accession>A0ABS8VLU0</accession>
<evidence type="ECO:0000313" key="2">
    <source>
        <dbReference type="Proteomes" id="UP000823775"/>
    </source>
</evidence>
<sequence>MTSMHPPKFTTLNRKIKTSLLLLSKKSTCKRKDPPTLFENDNGQMSIEVLCKDETPISLLVDEVVDGIEATSSTEGDTNQDYHWKRKKKKLGFEDASTNMFNGIFNEDGATSPSFIELSSPPSHPASLINEANVTIAHLKPFKASLGFEGASTNIFNGNFNEDGATSLSFLKLSSPLSHPASLINEAKVIMAHIKSSKASVPPSCLSPLATSNFEPQETIMTRECHQKSLFDVQHRLIDVKEESAKANGCMEELQATFAKIDKELKTLSAKRKKTMAYRVEQREKLSKG</sequence>